<protein>
    <submittedName>
        <fullName evidence="2">Ig-like domain-containing protein</fullName>
    </submittedName>
</protein>
<organism evidence="2 3">
    <name type="scientific">Streptomyces zaomyceticus</name>
    <dbReference type="NCBI Taxonomy" id="68286"/>
    <lineage>
        <taxon>Bacteria</taxon>
        <taxon>Bacillati</taxon>
        <taxon>Actinomycetota</taxon>
        <taxon>Actinomycetes</taxon>
        <taxon>Kitasatosporales</taxon>
        <taxon>Streptomycetaceae</taxon>
        <taxon>Streptomyces</taxon>
    </lineage>
</organism>
<feature type="signal peptide" evidence="1">
    <location>
        <begin position="1"/>
        <end position="21"/>
    </location>
</feature>
<gene>
    <name evidence="2" type="ORF">OG814_20985</name>
</gene>
<dbReference type="EMBL" id="CP108188">
    <property type="protein sequence ID" value="WTR71579.1"/>
    <property type="molecule type" value="Genomic_DNA"/>
</dbReference>
<name>A0ABZ1LAU3_9ACTN</name>
<feature type="chain" id="PRO_5045741846" evidence="1">
    <location>
        <begin position="22"/>
        <end position="672"/>
    </location>
</feature>
<dbReference type="Proteomes" id="UP001622594">
    <property type="component" value="Chromosome"/>
</dbReference>
<keyword evidence="1" id="KW-0732">Signal</keyword>
<dbReference type="RefSeq" id="WP_327162943.1">
    <property type="nucleotide sequence ID" value="NZ_CP108062.1"/>
</dbReference>
<dbReference type="SUPFAM" id="SSF75011">
    <property type="entry name" value="3-carboxy-cis,cis-mucoante lactonizing enzyme"/>
    <property type="match status" value="1"/>
</dbReference>
<evidence type="ECO:0000313" key="2">
    <source>
        <dbReference type="EMBL" id="WTR71579.1"/>
    </source>
</evidence>
<dbReference type="InterPro" id="IPR015943">
    <property type="entry name" value="WD40/YVTN_repeat-like_dom_sf"/>
</dbReference>
<keyword evidence="3" id="KW-1185">Reference proteome</keyword>
<dbReference type="Gene3D" id="2.130.10.10">
    <property type="entry name" value="YVTN repeat-like/Quinoprotein amine dehydrogenase"/>
    <property type="match status" value="1"/>
</dbReference>
<sequence>MLFGGLFIVRKRALSAATSFAVLIGSAALVAGTAGPAAADSSKALPMSSVGDMVVDGVHRKIFISDPYLGKVVATDYAGTVLSTVTGLPGVTGLALSADAGSLYAAVPGADVVVALDAGTVTERARYATGEGTDPQYVALAGGKIWFGYGNGDHGDIGSVDTSGAEPLVTLAQDTELDYSGAPRLVSSPTDPNAFAAMSSYYHRFLLGAYDASTGTATRTARTAADVGSVGMANDLAYTPDGGRLITATAGERHRVWRTTDMAELSSYASESHGTAVAVAPDGTVAAGSDAWYAPDVFVYRPGETKAVRQYDFPGTGSSSGGDSLANSSLAWEPGGSRLFAVTTAIAGGSVRLHVLDTPTKSLPTVTVKVPATVAVLKPVTVSGTVAATLGLPVGTPLTVTRYDAEFPKGKALGTRKLGANGTFSFPDTPTAAGNVTYKVAYAGDATHVGASGTAVVKVTPFKTALTLDQNRRTVNYGTNVTYTASLGWSYRNRVVEIWSDPYGSEPKRLLKRGTVNSAGKLSVTTRMTRDTWVTADFAGDTRSGRAHVGSTVYTRAGLTTTLSQHYKWSKIGTIWYQSYHQTGDVKVTAWNNPYPGRMTKYEVQVWYAGAWRAGSEDLVRLNSGGMAYILFDGAGAAGVRARVRTAYVDGVSGDNVNTTVHGAWKYFNITR</sequence>
<evidence type="ECO:0000256" key="1">
    <source>
        <dbReference type="SAM" id="SignalP"/>
    </source>
</evidence>
<proteinExistence type="predicted"/>
<evidence type="ECO:0000313" key="3">
    <source>
        <dbReference type="Proteomes" id="UP001622594"/>
    </source>
</evidence>
<accession>A0ABZ1LAU3</accession>
<reference evidence="2 3" key="1">
    <citation type="submission" date="2022-10" db="EMBL/GenBank/DDBJ databases">
        <title>The complete genomes of actinobacterial strains from the NBC collection.</title>
        <authorList>
            <person name="Joergensen T.S."/>
            <person name="Alvarez Arevalo M."/>
            <person name="Sterndorff E.B."/>
            <person name="Faurdal D."/>
            <person name="Vuksanovic O."/>
            <person name="Mourched A.-S."/>
            <person name="Charusanti P."/>
            <person name="Shaw S."/>
            <person name="Blin K."/>
            <person name="Weber T."/>
        </authorList>
    </citation>
    <scope>NUCLEOTIDE SEQUENCE [LARGE SCALE GENOMIC DNA]</scope>
    <source>
        <strain evidence="2 3">NBC_00123</strain>
    </source>
</reference>